<feature type="compositionally biased region" description="Basic residues" evidence="1">
    <location>
        <begin position="627"/>
        <end position="655"/>
    </location>
</feature>
<feature type="compositionally biased region" description="Low complexity" evidence="1">
    <location>
        <begin position="777"/>
        <end position="793"/>
    </location>
</feature>
<gene>
    <name evidence="3" type="ORF">WICMUC_005246</name>
</gene>
<feature type="compositionally biased region" description="Polar residues" evidence="1">
    <location>
        <begin position="1041"/>
        <end position="1052"/>
    </location>
</feature>
<feature type="compositionally biased region" description="Low complexity" evidence="1">
    <location>
        <begin position="968"/>
        <end position="979"/>
    </location>
</feature>
<feature type="region of interest" description="Disordered" evidence="1">
    <location>
        <begin position="1041"/>
        <end position="1106"/>
    </location>
</feature>
<feature type="region of interest" description="Disordered" evidence="1">
    <location>
        <begin position="950"/>
        <end position="1007"/>
    </location>
</feature>
<dbReference type="InterPro" id="IPR021386">
    <property type="entry name" value="SPP41_DUF3020"/>
</dbReference>
<feature type="compositionally biased region" description="Low complexity" evidence="1">
    <location>
        <begin position="1073"/>
        <end position="1099"/>
    </location>
</feature>
<dbReference type="OrthoDB" id="5595797at2759"/>
<feature type="compositionally biased region" description="Low complexity" evidence="1">
    <location>
        <begin position="422"/>
        <end position="440"/>
    </location>
</feature>
<feature type="compositionally biased region" description="Basic and acidic residues" evidence="1">
    <location>
        <begin position="1539"/>
        <end position="1552"/>
    </location>
</feature>
<feature type="compositionally biased region" description="Basic and acidic residues" evidence="1">
    <location>
        <begin position="1611"/>
        <end position="1621"/>
    </location>
</feature>
<feature type="region of interest" description="Disordered" evidence="1">
    <location>
        <begin position="1351"/>
        <end position="1437"/>
    </location>
</feature>
<proteinExistence type="predicted"/>
<reference evidence="3" key="1">
    <citation type="journal article" date="2021" name="Open Biol.">
        <title>Shared evolutionary footprints suggest mitochondrial oxidative damage underlies multiple complex I losses in fungi.</title>
        <authorList>
            <person name="Schikora-Tamarit M.A."/>
            <person name="Marcet-Houben M."/>
            <person name="Nosek J."/>
            <person name="Gabaldon T."/>
        </authorList>
    </citation>
    <scope>NUCLEOTIDE SEQUENCE</scope>
    <source>
        <strain evidence="3">CBS6341</strain>
    </source>
</reference>
<reference evidence="3" key="2">
    <citation type="submission" date="2021-01" db="EMBL/GenBank/DDBJ databases">
        <authorList>
            <person name="Schikora-Tamarit M.A."/>
        </authorList>
    </citation>
    <scope>NUCLEOTIDE SEQUENCE</scope>
    <source>
        <strain evidence="3">CBS6341</strain>
    </source>
</reference>
<feature type="compositionally biased region" description="Basic and acidic residues" evidence="1">
    <location>
        <begin position="71"/>
        <end position="80"/>
    </location>
</feature>
<feature type="region of interest" description="Disordered" evidence="1">
    <location>
        <begin position="1284"/>
        <end position="1311"/>
    </location>
</feature>
<feature type="compositionally biased region" description="Polar residues" evidence="1">
    <location>
        <begin position="1379"/>
        <end position="1404"/>
    </location>
</feature>
<feature type="compositionally biased region" description="Low complexity" evidence="1">
    <location>
        <begin position="84"/>
        <end position="96"/>
    </location>
</feature>
<feature type="compositionally biased region" description="Polar residues" evidence="1">
    <location>
        <begin position="1290"/>
        <end position="1304"/>
    </location>
</feature>
<feature type="region of interest" description="Disordered" evidence="1">
    <location>
        <begin position="1479"/>
        <end position="1621"/>
    </location>
</feature>
<feature type="compositionally biased region" description="Polar residues" evidence="1">
    <location>
        <begin position="97"/>
        <end position="106"/>
    </location>
</feature>
<feature type="compositionally biased region" description="Polar residues" evidence="1">
    <location>
        <begin position="259"/>
        <end position="268"/>
    </location>
</feature>
<dbReference type="Pfam" id="PF11223">
    <property type="entry name" value="DUF3020"/>
    <property type="match status" value="1"/>
</dbReference>
<evidence type="ECO:0000259" key="2">
    <source>
        <dbReference type="Pfam" id="PF11223"/>
    </source>
</evidence>
<dbReference type="Proteomes" id="UP000769528">
    <property type="component" value="Unassembled WGS sequence"/>
</dbReference>
<feature type="domain" description="DUF3020" evidence="2">
    <location>
        <begin position="1176"/>
        <end position="1224"/>
    </location>
</feature>
<feature type="compositionally biased region" description="Basic and acidic residues" evidence="1">
    <location>
        <begin position="993"/>
        <end position="1002"/>
    </location>
</feature>
<keyword evidence="4" id="KW-1185">Reference proteome</keyword>
<feature type="compositionally biased region" description="Polar residues" evidence="1">
    <location>
        <begin position="1414"/>
        <end position="1423"/>
    </location>
</feature>
<evidence type="ECO:0000256" key="1">
    <source>
        <dbReference type="SAM" id="MobiDB-lite"/>
    </source>
</evidence>
<evidence type="ECO:0000313" key="3">
    <source>
        <dbReference type="EMBL" id="KAH3667846.1"/>
    </source>
</evidence>
<feature type="region of interest" description="Disordered" evidence="1">
    <location>
        <begin position="618"/>
        <end position="847"/>
    </location>
</feature>
<feature type="compositionally biased region" description="Polar residues" evidence="1">
    <location>
        <begin position="673"/>
        <end position="682"/>
    </location>
</feature>
<feature type="compositionally biased region" description="Basic and acidic residues" evidence="1">
    <location>
        <begin position="1360"/>
        <end position="1378"/>
    </location>
</feature>
<feature type="region of interest" description="Disordered" evidence="1">
    <location>
        <begin position="1151"/>
        <end position="1170"/>
    </location>
</feature>
<sequence>MSDHYNEDDLASVVQQAMEGLEELDDSKFHQNTHLAENHQNIDISTEQVNDSHDFEKELQRKIEEQFHGFHDAEKTDSSKLKHNQLLNGNNNKQNQYPHQDTQSQQGFLPQHETHNDKLFEDDEFAQEVERQLQEQLNQAVQHHEQRAQLPGQTMHSDVDIRQNTRAIETNRLDQDMSNQNLSAELVNDNEKAYGKNALPFEGHEQQSQKEQLLRHQEVSIHENYQQGDASITTDLQNSLSNEYDKELQKHIMEALNEKSATSETSQVELPKSEHIKQQTQHQEEPSQQKSQQQEEESEALQEQPEAPQEQPQEQAQEQKQQPQYPDTHIITNEPLNAFEVDLKKQIMNVFAESDSQSQSHLQNHVSNKDPAIITRLESKTEHHAHLEQDLQKQIMDAFSVSNEDQGISGRSFKHVQQTTEPNTSNNQPHSQPQSQPHSQPHSETHSQSHYESYPTADPAKSDKPNGNQRYESETVQAFDTNFDQDLHNQILEAFGQNTEHPVQEAQPQRNHALEGQHEIVETDYSYKIEEDDPYKNALAELVQSVVDSHIENQQTQQQAQDSNVEDEDIDMNQIMQNALAMAVEDPNTLLQNLNINEGNEIDNNILLGQLLQQQADQVAVDQTPKPTKKKAAKEKKAPKEKKPRAPRKAAKKKKEQAAVSQIPQFQPPSALLTPTYNQGFSSKTQTQLPQPQPQQLQQPLLPLITQPQQPKQLQAQQPPSQQSEQPQHQQPQPQQQQQQYQQQNQHQEQHQELQQQQQQQQKQQQQKPHFSKRDQQLLQSQKQLQTQHQRLPQFHKAFDNSSEVQFAPHQDTKLLQTPQPTALSSGQQKIQFQPSIPQKSQQLNKAGKLIKSDQKFPKPAPANSIINAIKKTPSLILLSKDTSADLAKKSSNISLSLPASAHNSTQTVDNNLQKLPLQSTQSAQSHGSNSLPVKKLSIAETLALSRSNMSSGKFSTKLQESLERNRQLSSQLQSSTSTKLNVGADTVQPGEPHAHESESQKIFRPQIPLHQIKQMMKNADTSGMYSYDVSQRDKVPSIVTSTAQPNDSTHQAPERALQPSLQSNEKEHQVNSSSKPSTPEPTSLSNPESAASTPSSTPQLPVAPGTQGNAILNNISALLPNLPGNLTSLISTAISNALSNNLSQQKEIIKHPKRKPLLNKNETPEEQKERIKIENRERKKRWRDANRLKNQNNDLRARLKKRAIQLFGQNHSEKKTEWIEQEFEKRKNRRMIRSANLEDLTSIINNTLSKLNTDSLSDANITKVISDLVNNALAATNHQALHSVKEDSGSSNPAAEKQVSNNGGIEDSKDFNFADSQELTKLQDDSSNQVGDLELGELLQASTNEITHTLSSNLPQVTTEKRDNHQIGQKVDVEKNKVNQLQPQTQESLTRSLQTHPDTSSQLELHESLPPASITSMASQPSHPVKVPWSSVRPPKRTNNALANFDFKRAKISLIPISKSLGPKAGSQSSLEKVVINTNENGKKPEVPVTAMKENEPKKINESRDDTVFDGSAVSKRKPSVPLAVTTLQRPPTKVPAFKKEAESNGEDLKSSKPSSTTSSSSTVKQRDGESNSTVITEEKSALSRPKFGMGIKKPGAFHGLRKPGAFARPVDREKKRVNV</sequence>
<feature type="compositionally biased region" description="Polar residues" evidence="1">
    <location>
        <begin position="814"/>
        <end position="845"/>
    </location>
</feature>
<feature type="compositionally biased region" description="Polar residues" evidence="1">
    <location>
        <begin position="950"/>
        <end position="960"/>
    </location>
</feature>
<feature type="compositionally biased region" description="Low complexity" evidence="1">
    <location>
        <begin position="301"/>
        <end position="324"/>
    </location>
</feature>
<name>A0A9P8T6I0_9ASCO</name>
<evidence type="ECO:0000313" key="4">
    <source>
        <dbReference type="Proteomes" id="UP000769528"/>
    </source>
</evidence>
<feature type="region of interest" description="Disordered" evidence="1">
    <location>
        <begin position="259"/>
        <end position="324"/>
    </location>
</feature>
<dbReference type="EMBL" id="JAEUBF010001377">
    <property type="protein sequence ID" value="KAH3667846.1"/>
    <property type="molecule type" value="Genomic_DNA"/>
</dbReference>
<protein>
    <recommendedName>
        <fullName evidence="2">DUF3020 domain-containing protein</fullName>
    </recommendedName>
</protein>
<feature type="compositionally biased region" description="Basic and acidic residues" evidence="1">
    <location>
        <begin position="1494"/>
        <end position="1508"/>
    </location>
</feature>
<feature type="compositionally biased region" description="Low complexity" evidence="1">
    <location>
        <begin position="1553"/>
        <end position="1565"/>
    </location>
</feature>
<comment type="caution">
    <text evidence="3">The sequence shown here is derived from an EMBL/GenBank/DDBJ whole genome shotgun (WGS) entry which is preliminary data.</text>
</comment>
<feature type="compositionally biased region" description="Basic and acidic residues" evidence="1">
    <location>
        <begin position="271"/>
        <end position="287"/>
    </location>
</feature>
<feature type="region of interest" description="Disordered" evidence="1">
    <location>
        <begin position="415"/>
        <end position="470"/>
    </location>
</feature>
<feature type="compositionally biased region" description="Low complexity" evidence="1">
    <location>
        <begin position="683"/>
        <end position="767"/>
    </location>
</feature>
<feature type="region of interest" description="Disordered" evidence="1">
    <location>
        <begin position="71"/>
        <end position="106"/>
    </location>
</feature>
<accession>A0A9P8T6I0</accession>
<organism evidence="3 4">
    <name type="scientific">Wickerhamomyces mucosus</name>
    <dbReference type="NCBI Taxonomy" id="1378264"/>
    <lineage>
        <taxon>Eukaryota</taxon>
        <taxon>Fungi</taxon>
        <taxon>Dikarya</taxon>
        <taxon>Ascomycota</taxon>
        <taxon>Saccharomycotina</taxon>
        <taxon>Saccharomycetes</taxon>
        <taxon>Phaffomycetales</taxon>
        <taxon>Wickerhamomycetaceae</taxon>
        <taxon>Wickerhamomyces</taxon>
    </lineage>
</organism>